<evidence type="ECO:0000313" key="11">
    <source>
        <dbReference type="EMBL" id="CAA9360249.1"/>
    </source>
</evidence>
<keyword evidence="6 10" id="KW-0407">Ion channel</keyword>
<evidence type="ECO:0000256" key="10">
    <source>
        <dbReference type="HAMAP-Rule" id="MF_00454"/>
    </source>
</evidence>
<comment type="catalytic activity">
    <reaction evidence="8">
        <text>fluoride(in) = fluoride(out)</text>
        <dbReference type="Rhea" id="RHEA:76159"/>
        <dbReference type="ChEBI" id="CHEBI:17051"/>
    </reaction>
    <physiologicalReaction direction="left-to-right" evidence="8">
        <dbReference type="Rhea" id="RHEA:76160"/>
    </physiologicalReaction>
</comment>
<dbReference type="EMBL" id="CADCUH010000169">
    <property type="protein sequence ID" value="CAA9360249.1"/>
    <property type="molecule type" value="Genomic_DNA"/>
</dbReference>
<evidence type="ECO:0000256" key="5">
    <source>
        <dbReference type="ARBA" id="ARBA00023136"/>
    </source>
</evidence>
<evidence type="ECO:0000256" key="2">
    <source>
        <dbReference type="ARBA" id="ARBA00022475"/>
    </source>
</evidence>
<evidence type="ECO:0000256" key="3">
    <source>
        <dbReference type="ARBA" id="ARBA00022692"/>
    </source>
</evidence>
<evidence type="ECO:0000256" key="9">
    <source>
        <dbReference type="ARBA" id="ARBA00049940"/>
    </source>
</evidence>
<protein>
    <recommendedName>
        <fullName evidence="10">Fluoride-specific ion channel FluC</fullName>
    </recommendedName>
</protein>
<reference evidence="11" key="1">
    <citation type="submission" date="2020-02" db="EMBL/GenBank/DDBJ databases">
        <authorList>
            <person name="Meier V. D."/>
        </authorList>
    </citation>
    <scope>NUCLEOTIDE SEQUENCE</scope>
    <source>
        <strain evidence="11">AVDCRST_MAG36</strain>
    </source>
</reference>
<dbReference type="GO" id="GO:0140114">
    <property type="term" value="P:cellular detoxification of fluoride"/>
    <property type="evidence" value="ECO:0007669"/>
    <property type="project" value="UniProtKB-UniRule"/>
</dbReference>
<keyword evidence="4 10" id="KW-1133">Transmembrane helix</keyword>
<dbReference type="AlphaFoldDB" id="A0A6J4MI57"/>
<evidence type="ECO:0000256" key="4">
    <source>
        <dbReference type="ARBA" id="ARBA00022989"/>
    </source>
</evidence>
<keyword evidence="10" id="KW-0813">Transport</keyword>
<feature type="transmembrane region" description="Helical" evidence="10">
    <location>
        <begin position="109"/>
        <end position="129"/>
    </location>
</feature>
<feature type="binding site" evidence="10">
    <location>
        <position position="90"/>
    </location>
    <ligand>
        <name>Na(+)</name>
        <dbReference type="ChEBI" id="CHEBI:29101"/>
        <note>structural</note>
    </ligand>
</feature>
<dbReference type="PANTHER" id="PTHR28259">
    <property type="entry name" value="FLUORIDE EXPORT PROTEIN 1-RELATED"/>
    <property type="match status" value="1"/>
</dbReference>
<evidence type="ECO:0000256" key="8">
    <source>
        <dbReference type="ARBA" id="ARBA00035585"/>
    </source>
</evidence>
<dbReference type="GO" id="GO:0005886">
    <property type="term" value="C:plasma membrane"/>
    <property type="evidence" value="ECO:0007669"/>
    <property type="project" value="UniProtKB-SubCell"/>
</dbReference>
<comment type="activity regulation">
    <text evidence="10">Na(+) is not transported, but it plays an essential structural role and its presence is essential for fluoride channel function.</text>
</comment>
<keyword evidence="10" id="KW-0915">Sodium</keyword>
<gene>
    <name evidence="10" type="primary">fluC</name>
    <name evidence="10" type="synonym">crcB</name>
    <name evidence="11" type="ORF">AVDCRST_MAG36-2577</name>
</gene>
<comment type="similarity">
    <text evidence="7 10">Belongs to the fluoride channel Fluc/FEX (TC 1.A.43) family.</text>
</comment>
<evidence type="ECO:0000256" key="1">
    <source>
        <dbReference type="ARBA" id="ARBA00004651"/>
    </source>
</evidence>
<comment type="subcellular location">
    <subcellularLocation>
        <location evidence="1 10">Cell membrane</location>
        <topology evidence="1 10">Multi-pass membrane protein</topology>
    </subcellularLocation>
</comment>
<feature type="transmembrane region" description="Helical" evidence="10">
    <location>
        <begin position="49"/>
        <end position="70"/>
    </location>
</feature>
<keyword evidence="10" id="KW-0479">Metal-binding</keyword>
<sequence>MSWPTWLCVALGAAVGAPLRFLVSGWLDGRRPPGAPRSPGAAGAAGEWGLPWGTLLVNTGGSLVLGWSAAQALEGAVSGLVGVGFCGGLTTYSSFAVQTVALGVRRGSAYVALTLVLALGACALGHTLAQP</sequence>
<keyword evidence="5 10" id="KW-0472">Membrane</keyword>
<organism evidence="11">
    <name type="scientific">uncultured Nocardioidaceae bacterium</name>
    <dbReference type="NCBI Taxonomy" id="253824"/>
    <lineage>
        <taxon>Bacteria</taxon>
        <taxon>Bacillati</taxon>
        <taxon>Actinomycetota</taxon>
        <taxon>Actinomycetes</taxon>
        <taxon>Propionibacteriales</taxon>
        <taxon>Nocardioidaceae</taxon>
        <taxon>environmental samples</taxon>
    </lineage>
</organism>
<evidence type="ECO:0000256" key="6">
    <source>
        <dbReference type="ARBA" id="ARBA00023303"/>
    </source>
</evidence>
<dbReference type="InterPro" id="IPR003691">
    <property type="entry name" value="FluC"/>
</dbReference>
<evidence type="ECO:0000256" key="7">
    <source>
        <dbReference type="ARBA" id="ARBA00035120"/>
    </source>
</evidence>
<accession>A0A6J4MI57</accession>
<dbReference type="GO" id="GO:0062054">
    <property type="term" value="F:fluoride channel activity"/>
    <property type="evidence" value="ECO:0007669"/>
    <property type="project" value="UniProtKB-UniRule"/>
</dbReference>
<dbReference type="Pfam" id="PF02537">
    <property type="entry name" value="CRCB"/>
    <property type="match status" value="1"/>
</dbReference>
<keyword evidence="10" id="KW-0406">Ion transport</keyword>
<proteinExistence type="inferred from homology"/>
<feature type="transmembrane region" description="Helical" evidence="10">
    <location>
        <begin position="77"/>
        <end position="97"/>
    </location>
</feature>
<dbReference type="HAMAP" id="MF_00454">
    <property type="entry name" value="FluC"/>
    <property type="match status" value="1"/>
</dbReference>
<dbReference type="PANTHER" id="PTHR28259:SF1">
    <property type="entry name" value="FLUORIDE EXPORT PROTEIN 1-RELATED"/>
    <property type="match status" value="1"/>
</dbReference>
<keyword evidence="2 10" id="KW-1003">Cell membrane</keyword>
<dbReference type="GO" id="GO:0046872">
    <property type="term" value="F:metal ion binding"/>
    <property type="evidence" value="ECO:0007669"/>
    <property type="project" value="UniProtKB-KW"/>
</dbReference>
<feature type="binding site" evidence="10">
    <location>
        <position position="87"/>
    </location>
    <ligand>
        <name>Na(+)</name>
        <dbReference type="ChEBI" id="CHEBI:29101"/>
        <note>structural</note>
    </ligand>
</feature>
<comment type="function">
    <text evidence="9 10">Fluoride-specific ion channel. Important for reducing fluoride concentration in the cell, thus reducing its toxicity.</text>
</comment>
<name>A0A6J4MI57_9ACTN</name>
<keyword evidence="3 10" id="KW-0812">Transmembrane</keyword>